<dbReference type="Gene3D" id="1.10.260.40">
    <property type="entry name" value="lambda repressor-like DNA-binding domains"/>
    <property type="match status" value="1"/>
</dbReference>
<dbReference type="PROSITE" id="PS50943">
    <property type="entry name" value="HTH_CROC1"/>
    <property type="match status" value="1"/>
</dbReference>
<gene>
    <name evidence="2" type="ORF">KJK29_07470</name>
</gene>
<dbReference type="Gene3D" id="3.30.450.180">
    <property type="match status" value="1"/>
</dbReference>
<dbReference type="CDD" id="cd00093">
    <property type="entry name" value="HTH_XRE"/>
    <property type="match status" value="1"/>
</dbReference>
<protein>
    <submittedName>
        <fullName evidence="2">Helix-turn-helix domain-containing protein</fullName>
    </submittedName>
</protein>
<evidence type="ECO:0000313" key="2">
    <source>
        <dbReference type="EMBL" id="QWB22430.1"/>
    </source>
</evidence>
<dbReference type="Proteomes" id="UP000679629">
    <property type="component" value="Chromosome"/>
</dbReference>
<dbReference type="RefSeq" id="WP_215117923.1">
    <property type="nucleotide sequence ID" value="NZ_CP075896.1"/>
</dbReference>
<evidence type="ECO:0000259" key="1">
    <source>
        <dbReference type="PROSITE" id="PS50943"/>
    </source>
</evidence>
<proteinExistence type="predicted"/>
<dbReference type="InterPro" id="IPR010982">
    <property type="entry name" value="Lambda_DNA-bd_dom_sf"/>
</dbReference>
<accession>A0ABX8FMQ3</accession>
<dbReference type="EMBL" id="CP075896">
    <property type="protein sequence ID" value="QWB22430.1"/>
    <property type="molecule type" value="Genomic_DNA"/>
</dbReference>
<dbReference type="PANTHER" id="PTHR35010">
    <property type="entry name" value="BLL4672 PROTEIN-RELATED"/>
    <property type="match status" value="1"/>
</dbReference>
<dbReference type="InterPro" id="IPR001387">
    <property type="entry name" value="Cro/C1-type_HTH"/>
</dbReference>
<dbReference type="SUPFAM" id="SSF47413">
    <property type="entry name" value="lambda repressor-like DNA-binding domains"/>
    <property type="match status" value="1"/>
</dbReference>
<dbReference type="SMART" id="SM00530">
    <property type="entry name" value="HTH_XRE"/>
    <property type="match status" value="1"/>
</dbReference>
<organism evidence="2 3">
    <name type="scientific">Streptomyces koelreuteriae</name>
    <dbReference type="NCBI Taxonomy" id="2838015"/>
    <lineage>
        <taxon>Bacteria</taxon>
        <taxon>Bacillati</taxon>
        <taxon>Actinomycetota</taxon>
        <taxon>Actinomycetes</taxon>
        <taxon>Kitasatosporales</taxon>
        <taxon>Streptomycetaceae</taxon>
        <taxon>Streptomyces</taxon>
    </lineage>
</organism>
<dbReference type="Pfam" id="PF17765">
    <property type="entry name" value="MLTR_LBD"/>
    <property type="match status" value="1"/>
</dbReference>
<keyword evidence="3" id="KW-1185">Reference proteome</keyword>
<sequence length="302" mass="33879">MRAAYVGDAVSGRQEESTGSFLPHVVHATPALVTVCSPGDTQRECFRAVSRHVQSVSSLPDLLRAWRVDAGNKMNRGRQLPQKEVADRMGVSERWYRNLETGLHAPLSGEILERLSKALLLGPDERMALYGNALGGAGGQPAENDITDALAELASAQTDFPTYLTDQAWNLLDHNAAMARWFPWVLEPGANLMRWALTTTEAREQIVDWPRHAAQYLALLRFALVTRPDDADLGALRDAVLDDRVCRDLWDRSPKVLAYRHGHRYELRLPHVCPETLTVTSQVLLPAYRQELRYVLLLPVDR</sequence>
<dbReference type="InterPro" id="IPR041413">
    <property type="entry name" value="MLTR_LBD"/>
</dbReference>
<dbReference type="PANTHER" id="PTHR35010:SF2">
    <property type="entry name" value="BLL4672 PROTEIN"/>
    <property type="match status" value="1"/>
</dbReference>
<feature type="domain" description="HTH cro/C1-type" evidence="1">
    <location>
        <begin position="78"/>
        <end position="126"/>
    </location>
</feature>
<evidence type="ECO:0000313" key="3">
    <source>
        <dbReference type="Proteomes" id="UP000679629"/>
    </source>
</evidence>
<reference evidence="3" key="1">
    <citation type="submission" date="2021-05" db="EMBL/GenBank/DDBJ databases">
        <title>Direct Submission.</title>
        <authorList>
            <person name="Li K."/>
            <person name="Gao J."/>
        </authorList>
    </citation>
    <scope>NUCLEOTIDE SEQUENCE [LARGE SCALE GENOMIC DNA]</scope>
    <source>
        <strain evidence="3">MG62</strain>
    </source>
</reference>
<name>A0ABX8FMQ3_9ACTN</name>
<dbReference type="Pfam" id="PF13560">
    <property type="entry name" value="HTH_31"/>
    <property type="match status" value="1"/>
</dbReference>